<dbReference type="InterPro" id="IPR008271">
    <property type="entry name" value="Ser/Thr_kinase_AS"/>
</dbReference>
<feature type="region of interest" description="Disordered" evidence="6">
    <location>
        <begin position="701"/>
        <end position="802"/>
    </location>
</feature>
<dbReference type="AlphaFoldDB" id="A0AAD1XM43"/>
<dbReference type="SUPFAM" id="SSF56112">
    <property type="entry name" value="Protein kinase-like (PK-like)"/>
    <property type="match status" value="1"/>
</dbReference>
<dbReference type="EMBL" id="CAMPGE010016518">
    <property type="protein sequence ID" value="CAI2375070.1"/>
    <property type="molecule type" value="Genomic_DNA"/>
</dbReference>
<feature type="compositionally biased region" description="Basic and acidic residues" evidence="6">
    <location>
        <begin position="742"/>
        <end position="762"/>
    </location>
</feature>
<evidence type="ECO:0000256" key="5">
    <source>
        <dbReference type="ARBA" id="ARBA00022840"/>
    </source>
</evidence>
<feature type="region of interest" description="Disordered" evidence="6">
    <location>
        <begin position="286"/>
        <end position="313"/>
    </location>
</feature>
<keyword evidence="4" id="KW-0418">Kinase</keyword>
<feature type="compositionally biased region" description="Low complexity" evidence="6">
    <location>
        <begin position="504"/>
        <end position="513"/>
    </location>
</feature>
<evidence type="ECO:0000256" key="2">
    <source>
        <dbReference type="ARBA" id="ARBA00022679"/>
    </source>
</evidence>
<protein>
    <recommendedName>
        <fullName evidence="7">Protein kinase domain-containing protein</fullName>
    </recommendedName>
</protein>
<sequence>MLLFKKFKDSDEDKLFKKTIYREVKMLQLLKPYTKNIVQLLEAFKKKKKLYLVFEYIDKNLLEVLEDNPNGIEPAELKCYIYQMVKALYLTHRHNVIHRDIKPENLLVNPKTKLLKLCDFGFARYLPQKKSSNLTDYVATRWYRSPELLLGDTDYGIEVDFWAIGCIMGELCDGQPLFPGDTEIDQLFLIQKVLGELTPEQNEMFLKNPRFIGLKFPDIQKIETLEKKYVGKMSKKALSFMNACLAMDPKDRLVGLKALTHPYFDDIRFKDSEFYKITEGEDLTEVENREATRPIQSSQGVTDKISRPSFDGKHRMANSRAGITAYSGFELSKTEFPFKRKTKKTKKTKKLDAIYGKKSLYDLKNVSVAQFTEKASSFGKHKYSNGALRNKDFINIYGNNEMSNTQYTSRNDESNMSNSFINPKKPGQLYKGIQNSKSTAAGAFPTQKLNESHEYNYDISTPLGNSIMKSSPFKPDLLANNMNSPDSKEKYQNNIIVEDEKEVNYSSSNYSSKKTGRSPDNEGNPDKINPEPVHQTSNVGKDASFSKDLIMQMKEKIKLKQRNGGDSSKILVLGASNVEENYKDTEYMDLGGNPRHHVSSFNNTKHSKKVSSLGRSPHKKKHKIVKKIPFKQGIPKHSLYNRSMYGHDSSNTLSRLTRDSFHKKTNKKEIVLADSGSYISTAINPLNTKNMNLEQKMHLMQRESASRGSLGKPPGTSGGRIPTKFGLDDLPPRRYLPKLKGLKPESERSEYVSSHRKDDETVQKTLKRTQPNQGFSRGSRRDKRKQFAIFPEGFDPHEELDG</sequence>
<evidence type="ECO:0000259" key="7">
    <source>
        <dbReference type="PROSITE" id="PS50011"/>
    </source>
</evidence>
<keyword evidence="3" id="KW-0547">Nucleotide-binding</keyword>
<feature type="domain" description="Protein kinase" evidence="7">
    <location>
        <begin position="1"/>
        <end position="264"/>
    </location>
</feature>
<accession>A0AAD1XM43</accession>
<dbReference type="InterPro" id="IPR050117">
    <property type="entry name" value="MAPK"/>
</dbReference>
<reference evidence="8" key="1">
    <citation type="submission" date="2023-07" db="EMBL/GenBank/DDBJ databases">
        <authorList>
            <consortium name="AG Swart"/>
            <person name="Singh M."/>
            <person name="Singh A."/>
            <person name="Seah K."/>
            <person name="Emmerich C."/>
        </authorList>
    </citation>
    <scope>NUCLEOTIDE SEQUENCE</scope>
    <source>
        <strain evidence="8">DP1</strain>
    </source>
</reference>
<keyword evidence="1" id="KW-0723">Serine/threonine-protein kinase</keyword>
<keyword evidence="5" id="KW-0067">ATP-binding</keyword>
<evidence type="ECO:0000313" key="8">
    <source>
        <dbReference type="EMBL" id="CAI2375070.1"/>
    </source>
</evidence>
<feature type="compositionally biased region" description="Basic and acidic residues" evidence="6">
    <location>
        <begin position="304"/>
        <end position="313"/>
    </location>
</feature>
<evidence type="ECO:0000256" key="4">
    <source>
        <dbReference type="ARBA" id="ARBA00022777"/>
    </source>
</evidence>
<dbReference type="GO" id="GO:0005524">
    <property type="term" value="F:ATP binding"/>
    <property type="evidence" value="ECO:0007669"/>
    <property type="project" value="UniProtKB-KW"/>
</dbReference>
<dbReference type="Pfam" id="PF00069">
    <property type="entry name" value="Pkinase"/>
    <property type="match status" value="1"/>
</dbReference>
<feature type="region of interest" description="Disordered" evidence="6">
    <location>
        <begin position="497"/>
        <end position="541"/>
    </location>
</feature>
<organism evidence="8 9">
    <name type="scientific">Euplotes crassus</name>
    <dbReference type="NCBI Taxonomy" id="5936"/>
    <lineage>
        <taxon>Eukaryota</taxon>
        <taxon>Sar</taxon>
        <taxon>Alveolata</taxon>
        <taxon>Ciliophora</taxon>
        <taxon>Intramacronucleata</taxon>
        <taxon>Spirotrichea</taxon>
        <taxon>Hypotrichia</taxon>
        <taxon>Euplotida</taxon>
        <taxon>Euplotidae</taxon>
        <taxon>Moneuplotes</taxon>
    </lineage>
</organism>
<evidence type="ECO:0000313" key="9">
    <source>
        <dbReference type="Proteomes" id="UP001295684"/>
    </source>
</evidence>
<keyword evidence="9" id="KW-1185">Reference proteome</keyword>
<evidence type="ECO:0000256" key="1">
    <source>
        <dbReference type="ARBA" id="ARBA00022527"/>
    </source>
</evidence>
<dbReference type="InterPro" id="IPR000719">
    <property type="entry name" value="Prot_kinase_dom"/>
</dbReference>
<feature type="compositionally biased region" description="Basic and acidic residues" evidence="6">
    <location>
        <begin position="517"/>
        <end position="529"/>
    </location>
</feature>
<comment type="caution">
    <text evidence="8">The sequence shown here is derived from an EMBL/GenBank/DDBJ whole genome shotgun (WGS) entry which is preliminary data.</text>
</comment>
<dbReference type="SMART" id="SM00220">
    <property type="entry name" value="S_TKc"/>
    <property type="match status" value="1"/>
</dbReference>
<gene>
    <name evidence="8" type="ORF">ECRASSUSDP1_LOCUS16430</name>
</gene>
<dbReference type="PROSITE" id="PS00108">
    <property type="entry name" value="PROTEIN_KINASE_ST"/>
    <property type="match status" value="1"/>
</dbReference>
<dbReference type="Proteomes" id="UP001295684">
    <property type="component" value="Unassembled WGS sequence"/>
</dbReference>
<evidence type="ECO:0000256" key="3">
    <source>
        <dbReference type="ARBA" id="ARBA00022741"/>
    </source>
</evidence>
<name>A0AAD1XM43_EUPCR</name>
<keyword evidence="2" id="KW-0808">Transferase</keyword>
<dbReference type="GO" id="GO:0004674">
    <property type="term" value="F:protein serine/threonine kinase activity"/>
    <property type="evidence" value="ECO:0007669"/>
    <property type="project" value="UniProtKB-KW"/>
</dbReference>
<dbReference type="PROSITE" id="PS50011">
    <property type="entry name" value="PROTEIN_KINASE_DOM"/>
    <property type="match status" value="1"/>
</dbReference>
<dbReference type="InterPro" id="IPR011009">
    <property type="entry name" value="Kinase-like_dom_sf"/>
</dbReference>
<dbReference type="Gene3D" id="3.30.200.20">
    <property type="entry name" value="Phosphorylase Kinase, domain 1"/>
    <property type="match status" value="1"/>
</dbReference>
<dbReference type="PANTHER" id="PTHR24055">
    <property type="entry name" value="MITOGEN-ACTIVATED PROTEIN KINASE"/>
    <property type="match status" value="1"/>
</dbReference>
<dbReference type="FunFam" id="1.10.510.10:FF:000624">
    <property type="entry name" value="Mitogen-activated protein kinase"/>
    <property type="match status" value="1"/>
</dbReference>
<dbReference type="Gene3D" id="1.10.510.10">
    <property type="entry name" value="Transferase(Phosphotransferase) domain 1"/>
    <property type="match status" value="1"/>
</dbReference>
<feature type="region of interest" description="Disordered" evidence="6">
    <location>
        <begin position="599"/>
        <end position="623"/>
    </location>
</feature>
<proteinExistence type="predicted"/>
<evidence type="ECO:0000256" key="6">
    <source>
        <dbReference type="SAM" id="MobiDB-lite"/>
    </source>
</evidence>